<protein>
    <recommendedName>
        <fullName evidence="3">WXG100 family type VII secretion target</fullName>
    </recommendedName>
</protein>
<proteinExistence type="predicted"/>
<name>A0A918HI01_9ACTN</name>
<evidence type="ECO:0008006" key="3">
    <source>
        <dbReference type="Google" id="ProtNLM"/>
    </source>
</evidence>
<reference evidence="1" key="2">
    <citation type="submission" date="2020-09" db="EMBL/GenBank/DDBJ databases">
        <authorList>
            <person name="Sun Q."/>
            <person name="Ohkuma M."/>
        </authorList>
    </citation>
    <scope>NUCLEOTIDE SEQUENCE</scope>
    <source>
        <strain evidence="1">JCM 4125</strain>
    </source>
</reference>
<evidence type="ECO:0000313" key="2">
    <source>
        <dbReference type="Proteomes" id="UP000646776"/>
    </source>
</evidence>
<organism evidence="1 2">
    <name type="scientific">Streptomyces phaeofaciens</name>
    <dbReference type="NCBI Taxonomy" id="68254"/>
    <lineage>
        <taxon>Bacteria</taxon>
        <taxon>Bacillati</taxon>
        <taxon>Actinomycetota</taxon>
        <taxon>Actinomycetes</taxon>
        <taxon>Kitasatosporales</taxon>
        <taxon>Streptomycetaceae</taxon>
        <taxon>Streptomyces</taxon>
    </lineage>
</organism>
<dbReference type="EMBL" id="BMSA01000014">
    <property type="protein sequence ID" value="GGT63673.1"/>
    <property type="molecule type" value="Genomic_DNA"/>
</dbReference>
<gene>
    <name evidence="1" type="ORF">GCM10010226_46650</name>
</gene>
<dbReference type="RefSeq" id="WP_189713295.1">
    <property type="nucleotide sequence ID" value="NZ_BMSA01000014.1"/>
</dbReference>
<keyword evidence="2" id="KW-1185">Reference proteome</keyword>
<evidence type="ECO:0000313" key="1">
    <source>
        <dbReference type="EMBL" id="GGT63673.1"/>
    </source>
</evidence>
<reference evidence="1" key="1">
    <citation type="journal article" date="2014" name="Int. J. Syst. Evol. Microbiol.">
        <title>Complete genome sequence of Corynebacterium casei LMG S-19264T (=DSM 44701T), isolated from a smear-ripened cheese.</title>
        <authorList>
            <consortium name="US DOE Joint Genome Institute (JGI-PGF)"/>
            <person name="Walter F."/>
            <person name="Albersmeier A."/>
            <person name="Kalinowski J."/>
            <person name="Ruckert C."/>
        </authorList>
    </citation>
    <scope>NUCLEOTIDE SEQUENCE</scope>
    <source>
        <strain evidence="1">JCM 4125</strain>
    </source>
</reference>
<dbReference type="AlphaFoldDB" id="A0A918HI01"/>
<dbReference type="Proteomes" id="UP000646776">
    <property type="component" value="Unassembled WGS sequence"/>
</dbReference>
<accession>A0A918HI01</accession>
<sequence>MASSDGYKIKKSGMSGQAKELYGAGDDMGKVRTAVAAATCYTSDTLGGTDAATAVNAFIAAWEAEARTLESALHELAQKVHLAKGAYTGSDGLVETGVNSIAVGEGRMSTMPAKAERPSVLSSY</sequence>
<comment type="caution">
    <text evidence="1">The sequence shown here is derived from an EMBL/GenBank/DDBJ whole genome shotgun (WGS) entry which is preliminary data.</text>
</comment>